<evidence type="ECO:0000313" key="2">
    <source>
        <dbReference type="Proteomes" id="UP000198460"/>
    </source>
</evidence>
<name>A0A238GZN3_9BURK</name>
<dbReference type="EMBL" id="FXAN01000025">
    <property type="protein sequence ID" value="SMF98412.1"/>
    <property type="molecule type" value="Genomic_DNA"/>
</dbReference>
<protein>
    <submittedName>
        <fullName evidence="1">Uncharacterized protein</fullName>
    </submittedName>
</protein>
<sequence length="42" mass="4703">MRAHRFIFSDDARARLGLRAVMRAAGNQAHDPSACRRPITLP</sequence>
<reference evidence="1 2" key="1">
    <citation type="submission" date="2017-04" db="EMBL/GenBank/DDBJ databases">
        <authorList>
            <person name="Afonso C.L."/>
            <person name="Miller P.J."/>
            <person name="Scott M.A."/>
            <person name="Spackman E."/>
            <person name="Goraichik I."/>
            <person name="Dimitrov K.M."/>
            <person name="Suarez D.L."/>
            <person name="Swayne D.E."/>
        </authorList>
    </citation>
    <scope>NUCLEOTIDE SEQUENCE [LARGE SCALE GENOMIC DNA]</scope>
    <source>
        <strain evidence="1">LMG 28154</strain>
    </source>
</reference>
<accession>A0A238GZN3</accession>
<gene>
    <name evidence="1" type="ORF">BSIN_1696</name>
</gene>
<proteinExistence type="predicted"/>
<organism evidence="1 2">
    <name type="scientific">Burkholderia singularis</name>
    <dbReference type="NCBI Taxonomy" id="1503053"/>
    <lineage>
        <taxon>Bacteria</taxon>
        <taxon>Pseudomonadati</taxon>
        <taxon>Pseudomonadota</taxon>
        <taxon>Betaproteobacteria</taxon>
        <taxon>Burkholderiales</taxon>
        <taxon>Burkholderiaceae</taxon>
        <taxon>Burkholderia</taxon>
        <taxon>pseudomallei group</taxon>
    </lineage>
</organism>
<evidence type="ECO:0000313" key="1">
    <source>
        <dbReference type="EMBL" id="SMF98412.1"/>
    </source>
</evidence>
<dbReference type="AlphaFoldDB" id="A0A238GZN3"/>
<dbReference type="Proteomes" id="UP000198460">
    <property type="component" value="Unassembled WGS sequence"/>
</dbReference>